<feature type="binding site" evidence="14">
    <location>
        <position position="163"/>
    </location>
    <ligand>
        <name>NADP(+)</name>
        <dbReference type="ChEBI" id="CHEBI:58349"/>
    </ligand>
</feature>
<dbReference type="CDD" id="cd01284">
    <property type="entry name" value="Riboflavin_deaminase-reductase"/>
    <property type="match status" value="1"/>
</dbReference>
<reference evidence="17" key="1">
    <citation type="journal article" date="2020" name="mSystems">
        <title>Genome- and Community-Level Interaction Insights into Carbon Utilization and Element Cycling Functions of Hydrothermarchaeota in Hydrothermal Sediment.</title>
        <authorList>
            <person name="Zhou Z."/>
            <person name="Liu Y."/>
            <person name="Xu W."/>
            <person name="Pan J."/>
            <person name="Luo Z.H."/>
            <person name="Li M."/>
        </authorList>
    </citation>
    <scope>NUCLEOTIDE SEQUENCE [LARGE SCALE GENOMIC DNA]</scope>
    <source>
        <strain evidence="17">SpSt-906</strain>
    </source>
</reference>
<dbReference type="EC" id="1.1.1.193" evidence="12"/>
<comment type="similarity">
    <text evidence="4 12">In the N-terminal section; belongs to the cytidine and deoxycytidylate deaminase family.</text>
</comment>
<dbReference type="EC" id="3.5.4.26" evidence="12"/>
<dbReference type="InterPro" id="IPR050765">
    <property type="entry name" value="Riboflavin_Biosynth_HTPR"/>
</dbReference>
<dbReference type="NCBIfam" id="TIGR00227">
    <property type="entry name" value="ribD_Cterm"/>
    <property type="match status" value="1"/>
</dbReference>
<dbReference type="InterPro" id="IPR002734">
    <property type="entry name" value="RibDG_C"/>
</dbReference>
<dbReference type="GO" id="GO:0009231">
    <property type="term" value="P:riboflavin biosynthetic process"/>
    <property type="evidence" value="ECO:0007669"/>
    <property type="project" value="UniProtKB-UniPathway"/>
</dbReference>
<dbReference type="UniPathway" id="UPA00275">
    <property type="reaction ID" value="UER00401"/>
</dbReference>
<dbReference type="SUPFAM" id="SSF53927">
    <property type="entry name" value="Cytidine deaminase-like"/>
    <property type="match status" value="1"/>
</dbReference>
<dbReference type="GO" id="GO:0008703">
    <property type="term" value="F:5-amino-6-(5-phosphoribosylamino)uracil reductase activity"/>
    <property type="evidence" value="ECO:0007669"/>
    <property type="project" value="UniProtKB-EC"/>
</dbReference>
<comment type="function">
    <text evidence="1 12">Converts 2,5-diamino-6-(ribosylamino)-4(3h)-pyrimidinone 5'-phosphate into 5-amino-6-(ribosylamino)-2,4(1h,3h)-pyrimidinedione 5'-phosphate.</text>
</comment>
<evidence type="ECO:0000259" key="16">
    <source>
        <dbReference type="PROSITE" id="PS51747"/>
    </source>
</evidence>
<evidence type="ECO:0000256" key="1">
    <source>
        <dbReference type="ARBA" id="ARBA00002151"/>
    </source>
</evidence>
<keyword evidence="9 12" id="KW-0521">NADP</keyword>
<evidence type="ECO:0000256" key="5">
    <source>
        <dbReference type="ARBA" id="ARBA00007417"/>
    </source>
</evidence>
<dbReference type="NCBIfam" id="TIGR00326">
    <property type="entry name" value="eubact_ribD"/>
    <property type="match status" value="1"/>
</dbReference>
<feature type="binding site" evidence="14">
    <location>
        <position position="300"/>
    </location>
    <ligand>
        <name>substrate</name>
    </ligand>
</feature>
<evidence type="ECO:0000256" key="12">
    <source>
        <dbReference type="PIRNR" id="PIRNR006769"/>
    </source>
</evidence>
<dbReference type="SUPFAM" id="SSF53597">
    <property type="entry name" value="Dihydrofolate reductase-like"/>
    <property type="match status" value="1"/>
</dbReference>
<keyword evidence="7 12" id="KW-0479">Metal-binding</keyword>
<keyword evidence="12 17" id="KW-0378">Hydrolase</keyword>
<evidence type="ECO:0000256" key="8">
    <source>
        <dbReference type="ARBA" id="ARBA00022833"/>
    </source>
</evidence>
<dbReference type="InterPro" id="IPR016192">
    <property type="entry name" value="APOBEC/CMP_deaminase_Zn-bd"/>
</dbReference>
<dbReference type="InterPro" id="IPR004794">
    <property type="entry name" value="Eubact_RibD"/>
</dbReference>
<comment type="cofactor">
    <cofactor evidence="12 15">
        <name>Zn(2+)</name>
        <dbReference type="ChEBI" id="CHEBI:29105"/>
    </cofactor>
    <text evidence="12 15">Binds 1 zinc ion.</text>
</comment>
<proteinExistence type="inferred from homology"/>
<comment type="catalytic activity">
    <reaction evidence="12">
        <text>5-amino-6-(5-phospho-D-ribitylamino)uracil + NADP(+) = 5-amino-6-(5-phospho-D-ribosylamino)uracil + NADPH + H(+)</text>
        <dbReference type="Rhea" id="RHEA:17845"/>
        <dbReference type="ChEBI" id="CHEBI:15378"/>
        <dbReference type="ChEBI" id="CHEBI:57783"/>
        <dbReference type="ChEBI" id="CHEBI:58349"/>
        <dbReference type="ChEBI" id="CHEBI:58421"/>
        <dbReference type="ChEBI" id="CHEBI:58453"/>
        <dbReference type="EC" id="1.1.1.193"/>
    </reaction>
</comment>
<keyword evidence="8 12" id="KW-0862">Zinc</keyword>
<feature type="binding site" evidence="14">
    <location>
        <position position="193"/>
    </location>
    <ligand>
        <name>substrate</name>
    </ligand>
</feature>
<dbReference type="AlphaFoldDB" id="A0A7C3YTT3"/>
<evidence type="ECO:0000256" key="4">
    <source>
        <dbReference type="ARBA" id="ARBA00005259"/>
    </source>
</evidence>
<feature type="domain" description="CMP/dCMP-type deaminase" evidence="16">
    <location>
        <begin position="10"/>
        <end position="124"/>
    </location>
</feature>
<sequence>MSPSSANITLTEKDYLNLALKLARKGRFFTSPNPLCGAVLVKNGKIIGKGYHKRFGGPHAEILAIESVKERDLLPGSTLYSLLEPCSHYGKTPPCAERIIKEGIKEVVFAMEDPNPIIKGREVLEKAGIKVRSGIMEKEAKTINEWYIKYVKKKMPYVTLKSALTLDGKIATKKGESKWLTEKKARNFSNLLRCEQDAVLVGIRTILRDDPKLTCRRRRKFLKRVVLDKRLRIPLTCQLLKEKGEIIIFTQRNSRENEKRKRLEELGVKVIPVPEENGLLAWSEILRELYQLGCAKVLIEGGAEVFSSALQAGIVDRVFLFLAPKILGKGLSFTEKLSLGSLKEAIKLKEGKIKRIGEDFLFTAYVHRYY</sequence>
<feature type="binding site" evidence="14">
    <location>
        <position position="177"/>
    </location>
    <ligand>
        <name>substrate</name>
    </ligand>
</feature>
<gene>
    <name evidence="17" type="primary">ribD</name>
    <name evidence="17" type="ORF">ENX07_01490</name>
</gene>
<evidence type="ECO:0000256" key="11">
    <source>
        <dbReference type="ARBA" id="ARBA00023268"/>
    </source>
</evidence>
<evidence type="ECO:0000256" key="7">
    <source>
        <dbReference type="ARBA" id="ARBA00022723"/>
    </source>
</evidence>
<evidence type="ECO:0000256" key="2">
    <source>
        <dbReference type="ARBA" id="ARBA00004882"/>
    </source>
</evidence>
<keyword evidence="6 12" id="KW-0686">Riboflavin biosynthesis</keyword>
<keyword evidence="11" id="KW-0511">Multifunctional enzyme</keyword>
<feature type="binding site" evidence="14">
    <location>
        <begin position="302"/>
        <end position="308"/>
    </location>
    <ligand>
        <name>NADP(+)</name>
        <dbReference type="ChEBI" id="CHEBI:58349"/>
    </ligand>
</feature>
<dbReference type="PANTHER" id="PTHR38011:SF7">
    <property type="entry name" value="2,5-DIAMINO-6-RIBOSYLAMINO-4(3H)-PYRIMIDINONE 5'-PHOSPHATE REDUCTASE"/>
    <property type="match status" value="1"/>
</dbReference>
<comment type="similarity">
    <text evidence="5 12">In the C-terminal section; belongs to the HTP reductase family.</text>
</comment>
<feature type="binding site" evidence="15">
    <location>
        <position position="95"/>
    </location>
    <ligand>
        <name>Zn(2+)</name>
        <dbReference type="ChEBI" id="CHEBI:29105"/>
        <note>catalytic</note>
    </ligand>
</feature>
<dbReference type="GO" id="GO:0050661">
    <property type="term" value="F:NADP binding"/>
    <property type="evidence" value="ECO:0007669"/>
    <property type="project" value="InterPro"/>
</dbReference>
<evidence type="ECO:0000256" key="13">
    <source>
        <dbReference type="PIRSR" id="PIRSR006769-1"/>
    </source>
</evidence>
<dbReference type="InterPro" id="IPR016193">
    <property type="entry name" value="Cytidine_deaminase-like"/>
</dbReference>
<evidence type="ECO:0000256" key="14">
    <source>
        <dbReference type="PIRSR" id="PIRSR006769-2"/>
    </source>
</evidence>
<evidence type="ECO:0000256" key="10">
    <source>
        <dbReference type="ARBA" id="ARBA00023002"/>
    </source>
</evidence>
<dbReference type="PROSITE" id="PS00903">
    <property type="entry name" value="CYT_DCMP_DEAMINASES_1"/>
    <property type="match status" value="1"/>
</dbReference>
<dbReference type="PANTHER" id="PTHR38011">
    <property type="entry name" value="DIHYDROFOLATE REDUCTASE FAMILY PROTEIN (AFU_ORTHOLOGUE AFUA_8G06820)"/>
    <property type="match status" value="1"/>
</dbReference>
<dbReference type="Gene3D" id="3.40.140.10">
    <property type="entry name" value="Cytidine Deaminase, domain 2"/>
    <property type="match status" value="1"/>
</dbReference>
<keyword evidence="10 12" id="KW-0560">Oxidoreductase</keyword>
<evidence type="ECO:0000256" key="15">
    <source>
        <dbReference type="PIRSR" id="PIRSR006769-3"/>
    </source>
</evidence>
<feature type="binding site" evidence="14">
    <location>
        <position position="209"/>
    </location>
    <ligand>
        <name>NADP(+)</name>
        <dbReference type="ChEBI" id="CHEBI:58349"/>
    </ligand>
</feature>
<dbReference type="InterPro" id="IPR024072">
    <property type="entry name" value="DHFR-like_dom_sf"/>
</dbReference>
<dbReference type="GO" id="GO:0008270">
    <property type="term" value="F:zinc ion binding"/>
    <property type="evidence" value="ECO:0007669"/>
    <property type="project" value="InterPro"/>
</dbReference>
<evidence type="ECO:0000256" key="3">
    <source>
        <dbReference type="ARBA" id="ARBA00004910"/>
    </source>
</evidence>
<feature type="binding site" evidence="14">
    <location>
        <position position="216"/>
    </location>
    <ligand>
        <name>substrate</name>
    </ligand>
</feature>
<dbReference type="EMBL" id="DTMQ01000011">
    <property type="protein sequence ID" value="HGE98735.1"/>
    <property type="molecule type" value="Genomic_DNA"/>
</dbReference>
<dbReference type="PIRSF" id="PIRSF006769">
    <property type="entry name" value="RibD"/>
    <property type="match status" value="1"/>
</dbReference>
<evidence type="ECO:0000313" key="17">
    <source>
        <dbReference type="EMBL" id="HGE98735.1"/>
    </source>
</evidence>
<dbReference type="Pfam" id="PF00383">
    <property type="entry name" value="dCMP_cyt_deam_1"/>
    <property type="match status" value="1"/>
</dbReference>
<feature type="active site" description="Proton donor" evidence="13">
    <location>
        <position position="61"/>
    </location>
</feature>
<dbReference type="GO" id="GO:0008835">
    <property type="term" value="F:diaminohydroxyphosphoribosylaminopyrimidine deaminase activity"/>
    <property type="evidence" value="ECO:0007669"/>
    <property type="project" value="UniProtKB-EC"/>
</dbReference>
<feature type="binding site" evidence="15">
    <location>
        <position position="86"/>
    </location>
    <ligand>
        <name>Zn(2+)</name>
        <dbReference type="ChEBI" id="CHEBI:29105"/>
        <note>catalytic</note>
    </ligand>
</feature>
<organism evidence="17">
    <name type="scientific">candidate division WOR-3 bacterium</name>
    <dbReference type="NCBI Taxonomy" id="2052148"/>
    <lineage>
        <taxon>Bacteria</taxon>
        <taxon>Bacteria division WOR-3</taxon>
    </lineage>
</organism>
<dbReference type="InterPro" id="IPR011549">
    <property type="entry name" value="RibD_C"/>
</dbReference>
<protein>
    <recommendedName>
        <fullName evidence="12">Riboflavin biosynthesis protein RibD</fullName>
    </recommendedName>
    <domain>
        <recommendedName>
            <fullName evidence="12">Diaminohydroxyphosphoribosylaminopyrimidine deaminase</fullName>
            <shortName evidence="12">DRAP deaminase</shortName>
            <ecNumber evidence="12">3.5.4.26</ecNumber>
        </recommendedName>
        <alternativeName>
            <fullName evidence="12">Riboflavin-specific deaminase</fullName>
        </alternativeName>
    </domain>
    <domain>
        <recommendedName>
            <fullName evidence="12">5-amino-6-(5-phosphoribosylamino)uracil reductase</fullName>
            <ecNumber evidence="12">1.1.1.193</ecNumber>
        </recommendedName>
        <alternativeName>
            <fullName evidence="12">HTP reductase</fullName>
        </alternativeName>
    </domain>
</protein>
<comment type="pathway">
    <text evidence="2 12">Cofactor biosynthesis; riboflavin biosynthesis; 5-amino-6-(D-ribitylamino)uracil from GTP: step 2/4.</text>
</comment>
<comment type="catalytic activity">
    <reaction evidence="12">
        <text>2,5-diamino-6-hydroxy-4-(5-phosphoribosylamino)-pyrimidine + H2O + H(+) = 5-amino-6-(5-phospho-D-ribosylamino)uracil + NH4(+)</text>
        <dbReference type="Rhea" id="RHEA:21868"/>
        <dbReference type="ChEBI" id="CHEBI:15377"/>
        <dbReference type="ChEBI" id="CHEBI:15378"/>
        <dbReference type="ChEBI" id="CHEBI:28938"/>
        <dbReference type="ChEBI" id="CHEBI:58453"/>
        <dbReference type="ChEBI" id="CHEBI:58614"/>
        <dbReference type="EC" id="3.5.4.26"/>
    </reaction>
</comment>
<accession>A0A7C3YTT3</accession>
<dbReference type="Pfam" id="PF01872">
    <property type="entry name" value="RibD_C"/>
    <property type="match status" value="1"/>
</dbReference>
<dbReference type="PROSITE" id="PS51747">
    <property type="entry name" value="CYT_DCMP_DEAMINASES_2"/>
    <property type="match status" value="1"/>
</dbReference>
<dbReference type="Gene3D" id="3.40.430.10">
    <property type="entry name" value="Dihydrofolate Reductase, subunit A"/>
    <property type="match status" value="1"/>
</dbReference>
<evidence type="ECO:0000256" key="6">
    <source>
        <dbReference type="ARBA" id="ARBA00022619"/>
    </source>
</evidence>
<feature type="binding site" evidence="15">
    <location>
        <position position="59"/>
    </location>
    <ligand>
        <name>Zn(2+)</name>
        <dbReference type="ChEBI" id="CHEBI:29105"/>
        <note>catalytic</note>
    </ligand>
</feature>
<feature type="binding site" evidence="14">
    <location>
        <position position="205"/>
    </location>
    <ligand>
        <name>NADP(+)</name>
        <dbReference type="ChEBI" id="CHEBI:58349"/>
    </ligand>
</feature>
<evidence type="ECO:0000256" key="9">
    <source>
        <dbReference type="ARBA" id="ARBA00022857"/>
    </source>
</evidence>
<feature type="binding site" evidence="14">
    <location>
        <position position="179"/>
    </location>
    <ligand>
        <name>NADP(+)</name>
        <dbReference type="ChEBI" id="CHEBI:58349"/>
    </ligand>
</feature>
<name>A0A7C3YTT3_UNCW3</name>
<feature type="binding site" evidence="14">
    <location>
        <position position="213"/>
    </location>
    <ligand>
        <name>substrate</name>
    </ligand>
</feature>
<dbReference type="InterPro" id="IPR002125">
    <property type="entry name" value="CMP_dCMP_dom"/>
</dbReference>
<comment type="caution">
    <text evidence="17">The sequence shown here is derived from an EMBL/GenBank/DDBJ whole genome shotgun (WGS) entry which is preliminary data.</text>
</comment>
<comment type="pathway">
    <text evidence="3 12">Cofactor biosynthesis; riboflavin biosynthesis; 5-amino-6-(D-ribitylamino)uracil from GTP: step 3/4.</text>
</comment>